<comment type="similarity">
    <text evidence="2 7">Belongs to the peptidase M14 family.</text>
</comment>
<dbReference type="GO" id="GO:0005615">
    <property type="term" value="C:extracellular space"/>
    <property type="evidence" value="ECO:0007669"/>
    <property type="project" value="TreeGrafter"/>
</dbReference>
<proteinExistence type="inferred from homology"/>
<keyword evidence="10" id="KW-0645">Protease</keyword>
<keyword evidence="5" id="KW-0862">Zinc</keyword>
<dbReference type="PROSITE" id="PS00132">
    <property type="entry name" value="CARBOXYPEPT_ZN_1"/>
    <property type="match status" value="1"/>
</dbReference>
<dbReference type="InterPro" id="IPR057246">
    <property type="entry name" value="CARBOXYPEPT_ZN_1"/>
</dbReference>
<evidence type="ECO:0000256" key="8">
    <source>
        <dbReference type="SAM" id="Phobius"/>
    </source>
</evidence>
<dbReference type="Gene3D" id="3.40.630.10">
    <property type="entry name" value="Zn peptidases"/>
    <property type="match status" value="1"/>
</dbReference>
<dbReference type="SUPFAM" id="SSF53187">
    <property type="entry name" value="Zn-dependent exopeptidases"/>
    <property type="match status" value="1"/>
</dbReference>
<comment type="caution">
    <text evidence="10">The sequence shown here is derived from an EMBL/GenBank/DDBJ whole genome shotgun (WGS) entry which is preliminary data.</text>
</comment>
<dbReference type="Pfam" id="PF00246">
    <property type="entry name" value="Peptidase_M14"/>
    <property type="match status" value="1"/>
</dbReference>
<dbReference type="PANTHER" id="PTHR11532">
    <property type="entry name" value="PROTEASE M14 CARBOXYPEPTIDASE"/>
    <property type="match status" value="1"/>
</dbReference>
<gene>
    <name evidence="10" type="ORF">COLO4_13778</name>
</gene>
<dbReference type="OrthoDB" id="10249045at2759"/>
<keyword evidence="6" id="KW-0325">Glycoprotein</keyword>
<dbReference type="PRINTS" id="PR00765">
    <property type="entry name" value="CRBOXYPTASEA"/>
</dbReference>
<organism evidence="10 11">
    <name type="scientific">Corchorus olitorius</name>
    <dbReference type="NCBI Taxonomy" id="93759"/>
    <lineage>
        <taxon>Eukaryota</taxon>
        <taxon>Viridiplantae</taxon>
        <taxon>Streptophyta</taxon>
        <taxon>Embryophyta</taxon>
        <taxon>Tracheophyta</taxon>
        <taxon>Spermatophyta</taxon>
        <taxon>Magnoliopsida</taxon>
        <taxon>eudicotyledons</taxon>
        <taxon>Gunneridae</taxon>
        <taxon>Pentapetalae</taxon>
        <taxon>rosids</taxon>
        <taxon>malvids</taxon>
        <taxon>Malvales</taxon>
        <taxon>Malvaceae</taxon>
        <taxon>Grewioideae</taxon>
        <taxon>Apeibeae</taxon>
        <taxon>Corchorus</taxon>
    </lineage>
</organism>
<name>A0A1R3JV06_9ROSI</name>
<dbReference type="GO" id="GO:0006518">
    <property type="term" value="P:peptide metabolic process"/>
    <property type="evidence" value="ECO:0007669"/>
    <property type="project" value="TreeGrafter"/>
</dbReference>
<dbReference type="PROSITE" id="PS52035">
    <property type="entry name" value="PEPTIDASE_M14"/>
    <property type="match status" value="1"/>
</dbReference>
<evidence type="ECO:0000256" key="6">
    <source>
        <dbReference type="ARBA" id="ARBA00023180"/>
    </source>
</evidence>
<evidence type="ECO:0000259" key="9">
    <source>
        <dbReference type="PROSITE" id="PS52035"/>
    </source>
</evidence>
<feature type="domain" description="Peptidase M14" evidence="9">
    <location>
        <begin position="106"/>
        <end position="393"/>
    </location>
</feature>
<dbReference type="PANTHER" id="PTHR11532:SF57">
    <property type="entry name" value="CARBOXYPEPTIDASE D, B"/>
    <property type="match status" value="1"/>
</dbReference>
<evidence type="ECO:0000256" key="7">
    <source>
        <dbReference type="PROSITE-ProRule" id="PRU01379"/>
    </source>
</evidence>
<keyword evidence="8" id="KW-0812">Transmembrane</keyword>
<dbReference type="GO" id="GO:0004181">
    <property type="term" value="F:metallocarboxypeptidase activity"/>
    <property type="evidence" value="ECO:0007669"/>
    <property type="project" value="InterPro"/>
</dbReference>
<comment type="cofactor">
    <cofactor evidence="1">
        <name>Zn(2+)</name>
        <dbReference type="ChEBI" id="CHEBI:29105"/>
    </cofactor>
</comment>
<keyword evidence="11" id="KW-1185">Reference proteome</keyword>
<evidence type="ECO:0000256" key="2">
    <source>
        <dbReference type="ARBA" id="ARBA00005988"/>
    </source>
</evidence>
<feature type="active site" description="Proton donor/acceptor" evidence="7">
    <location>
        <position position="370"/>
    </location>
</feature>
<dbReference type="InterPro" id="IPR057247">
    <property type="entry name" value="CARBOXYPEPT_ZN_2"/>
</dbReference>
<keyword evidence="4" id="KW-0378">Hydrolase</keyword>
<dbReference type="CDD" id="cd18172">
    <property type="entry name" value="M14_CP_plant"/>
    <property type="match status" value="1"/>
</dbReference>
<dbReference type="Gene3D" id="2.60.40.1120">
    <property type="entry name" value="Carboxypeptidase-like, regulatory domain"/>
    <property type="match status" value="1"/>
</dbReference>
<evidence type="ECO:0000256" key="1">
    <source>
        <dbReference type="ARBA" id="ARBA00001947"/>
    </source>
</evidence>
<protein>
    <submittedName>
        <fullName evidence="10">Peptidase M14, carboxypeptidase A</fullName>
    </submittedName>
</protein>
<dbReference type="InterPro" id="IPR008969">
    <property type="entry name" value="CarboxyPept-like_regulatory"/>
</dbReference>
<dbReference type="STRING" id="93759.A0A1R3JV06"/>
<evidence type="ECO:0000313" key="11">
    <source>
        <dbReference type="Proteomes" id="UP000187203"/>
    </source>
</evidence>
<reference evidence="11" key="1">
    <citation type="submission" date="2013-09" db="EMBL/GenBank/DDBJ databases">
        <title>Corchorus olitorius genome sequencing.</title>
        <authorList>
            <person name="Alam M."/>
            <person name="Haque M.S."/>
            <person name="Islam M.S."/>
            <person name="Emdad E.M."/>
            <person name="Islam M.M."/>
            <person name="Ahmed B."/>
            <person name="Halim A."/>
            <person name="Hossen Q.M.M."/>
            <person name="Hossain M.Z."/>
            <person name="Ahmed R."/>
            <person name="Khan M.M."/>
            <person name="Islam R."/>
            <person name="Rashid M.M."/>
            <person name="Khan S.A."/>
            <person name="Rahman M.S."/>
            <person name="Alam M."/>
            <person name="Yahiya A.S."/>
            <person name="Khan M.S."/>
            <person name="Azam M.S."/>
            <person name="Haque T."/>
            <person name="Lashkar M.Z.H."/>
            <person name="Akhand A.I."/>
            <person name="Morshed G."/>
            <person name="Roy S."/>
            <person name="Uddin K.S."/>
            <person name="Rabeya T."/>
            <person name="Hossain A.S."/>
            <person name="Chowdhury A."/>
            <person name="Snigdha A.R."/>
            <person name="Mortoza M.S."/>
            <person name="Matin S.A."/>
            <person name="Hoque S.M.E."/>
            <person name="Islam M.K."/>
            <person name="Roy D.K."/>
            <person name="Haider R."/>
            <person name="Moosa M.M."/>
            <person name="Elias S.M."/>
            <person name="Hasan A.M."/>
            <person name="Jahan S."/>
            <person name="Shafiuddin M."/>
            <person name="Mahmood N."/>
            <person name="Shommy N.S."/>
        </authorList>
    </citation>
    <scope>NUCLEOTIDE SEQUENCE [LARGE SCALE GENOMIC DNA]</scope>
    <source>
        <strain evidence="11">cv. O-4</strain>
    </source>
</reference>
<feature type="transmembrane region" description="Helical" evidence="8">
    <location>
        <begin position="560"/>
        <end position="583"/>
    </location>
</feature>
<dbReference type="SUPFAM" id="SSF49464">
    <property type="entry name" value="Carboxypeptidase regulatory domain-like"/>
    <property type="match status" value="1"/>
</dbReference>
<dbReference type="PROSITE" id="PS00133">
    <property type="entry name" value="CARBOXYPEPT_ZN_2"/>
    <property type="match status" value="1"/>
</dbReference>
<keyword evidence="10" id="KW-0121">Carboxypeptidase</keyword>
<dbReference type="Proteomes" id="UP000187203">
    <property type="component" value="Unassembled WGS sequence"/>
</dbReference>
<dbReference type="CDD" id="cd11308">
    <property type="entry name" value="Peptidase_M14NE-CP-C_like"/>
    <property type="match status" value="1"/>
</dbReference>
<dbReference type="InterPro" id="IPR050753">
    <property type="entry name" value="Peptidase_M14_domain"/>
</dbReference>
<dbReference type="InterPro" id="IPR000834">
    <property type="entry name" value="Peptidase_M14"/>
</dbReference>
<dbReference type="GO" id="GO:0008270">
    <property type="term" value="F:zinc ion binding"/>
    <property type="evidence" value="ECO:0007669"/>
    <property type="project" value="InterPro"/>
</dbReference>
<evidence type="ECO:0000256" key="5">
    <source>
        <dbReference type="ARBA" id="ARBA00022833"/>
    </source>
</evidence>
<dbReference type="SMART" id="SM00631">
    <property type="entry name" value="Zn_pept"/>
    <property type="match status" value="1"/>
</dbReference>
<keyword evidence="8" id="KW-1133">Transmembrane helix</keyword>
<evidence type="ECO:0000313" key="10">
    <source>
        <dbReference type="EMBL" id="OMO98686.1"/>
    </source>
</evidence>
<dbReference type="EMBL" id="AWUE01015287">
    <property type="protein sequence ID" value="OMO98686.1"/>
    <property type="molecule type" value="Genomic_DNA"/>
</dbReference>
<keyword evidence="8" id="KW-0472">Membrane</keyword>
<sequence length="604" mass="68203">MDLSGFVYHAIPMTLGLRRPGLKRHDMTIAMKATLYLLSSLSRWDSHPTSPYVPIGRSVDIPPLVQTEANAVTMANEGSGNDSYAAGARRLFEQNRSQSRIDIARGYMTNAELEKAVKEFWQRCSHISRIYRLYTDWFLNTHFEGALDFGISIGKSVNGFPLWVIEISDKPGVEEPEPAFKFVGNVHGDEPVGRELLLLLANWICDHYMNDPLVKLIVENVHLHILPSMNPDGYSLRSRGNANGIDLNRDFPDQFFPWNDDEDARQPETKAIMRWLRETRFTASASLHGGALVANYPWDGTQDKRRNYYACPDDGTFRYLASVYSQSHYNMSLSKEFKGGITNGASWYPVYGGMQDWNYIYGGCFELTLEISDNKWPNAKEIKKDLLAFILMPPQPVLGSLCVSLRATFGFPLPESPHATLGVLIKVLAMSRLPTIWEYNKMSMLNLVASLVKTGVHGRVFSSDSGRPLPGSITIKGINYTVKAGRAFADYHRLLVPAERYEVIAAVPGYKSKTTSIWLGEEATTVDFVLDPEVNSEGTLVRSICNCDCGDKSRLRLVEYFWGIHVEVYLVLIVVLAFLCFLLRRRIKFNLSKQRQSPRRSVLV</sequence>
<evidence type="ECO:0000256" key="3">
    <source>
        <dbReference type="ARBA" id="ARBA00022723"/>
    </source>
</evidence>
<dbReference type="AlphaFoldDB" id="A0A1R3JV06"/>
<accession>A0A1R3JV06</accession>
<dbReference type="GO" id="GO:0016485">
    <property type="term" value="P:protein processing"/>
    <property type="evidence" value="ECO:0007669"/>
    <property type="project" value="TreeGrafter"/>
</dbReference>
<evidence type="ECO:0000256" key="4">
    <source>
        <dbReference type="ARBA" id="ARBA00022801"/>
    </source>
</evidence>
<keyword evidence="3" id="KW-0479">Metal-binding</keyword>